<evidence type="ECO:0000256" key="2">
    <source>
        <dbReference type="ARBA" id="ARBA00022723"/>
    </source>
</evidence>
<dbReference type="PANTHER" id="PTHR13794:SF58">
    <property type="entry name" value="MITOCHONDRIAL ENOLASE SUPERFAMILY MEMBER 1"/>
    <property type="match status" value="1"/>
</dbReference>
<organism evidence="5 6">
    <name type="scientific">Tersicoccus phoenicis</name>
    <dbReference type="NCBI Taxonomy" id="554083"/>
    <lineage>
        <taxon>Bacteria</taxon>
        <taxon>Bacillati</taxon>
        <taxon>Actinomycetota</taxon>
        <taxon>Actinomycetes</taxon>
        <taxon>Micrococcales</taxon>
        <taxon>Micrococcaceae</taxon>
        <taxon>Tersicoccus</taxon>
    </lineage>
</organism>
<dbReference type="SFLD" id="SFLDG00179">
    <property type="entry name" value="mandelate_racemase"/>
    <property type="match status" value="1"/>
</dbReference>
<feature type="domain" description="Mandelate racemase/muconate lactonizing enzyme C-terminal" evidence="4">
    <location>
        <begin position="149"/>
        <end position="250"/>
    </location>
</feature>
<evidence type="ECO:0000313" key="5">
    <source>
        <dbReference type="EMBL" id="OMH23466.1"/>
    </source>
</evidence>
<evidence type="ECO:0000256" key="1">
    <source>
        <dbReference type="ARBA" id="ARBA00001946"/>
    </source>
</evidence>
<dbReference type="InterPro" id="IPR013341">
    <property type="entry name" value="Mandelate_racemase_N_dom"/>
</dbReference>
<name>A0A1R1L7G7_9MICC</name>
<keyword evidence="2" id="KW-0479">Metal-binding</keyword>
<proteinExistence type="predicted"/>
<dbReference type="GO" id="GO:0009063">
    <property type="term" value="P:amino acid catabolic process"/>
    <property type="evidence" value="ECO:0007669"/>
    <property type="project" value="InterPro"/>
</dbReference>
<comment type="caution">
    <text evidence="5">The sequence shown here is derived from an EMBL/GenBank/DDBJ whole genome shotgun (WGS) entry which is preliminary data.</text>
</comment>
<accession>A0A1R1L7G7</accession>
<evidence type="ECO:0000259" key="4">
    <source>
        <dbReference type="SMART" id="SM00922"/>
    </source>
</evidence>
<reference evidence="5 6" key="1">
    <citation type="submission" date="2016-12" db="EMBL/GenBank/DDBJ databases">
        <title>Draft genome of Tersicoccus phoenicis 1P05MA.</title>
        <authorList>
            <person name="Nakajima Y."/>
            <person name="Yoshizawa S."/>
            <person name="Nakamura K."/>
            <person name="Ogura Y."/>
            <person name="Hayashi T."/>
            <person name="Kogure K."/>
        </authorList>
    </citation>
    <scope>NUCLEOTIDE SEQUENCE [LARGE SCALE GENOMIC DNA]</scope>
    <source>
        <strain evidence="5 6">1p05MA</strain>
    </source>
</reference>
<dbReference type="SMART" id="SM00922">
    <property type="entry name" value="MR_MLE"/>
    <property type="match status" value="1"/>
</dbReference>
<dbReference type="Proteomes" id="UP000187085">
    <property type="component" value="Unassembled WGS sequence"/>
</dbReference>
<dbReference type="SUPFAM" id="SSF51604">
    <property type="entry name" value="Enolase C-terminal domain-like"/>
    <property type="match status" value="1"/>
</dbReference>
<dbReference type="InterPro" id="IPR029065">
    <property type="entry name" value="Enolase_C-like"/>
</dbReference>
<dbReference type="EMBL" id="MRDE01000074">
    <property type="protein sequence ID" value="OMH23466.1"/>
    <property type="molecule type" value="Genomic_DNA"/>
</dbReference>
<dbReference type="GO" id="GO:0016836">
    <property type="term" value="F:hydro-lyase activity"/>
    <property type="evidence" value="ECO:0007669"/>
    <property type="project" value="TreeGrafter"/>
</dbReference>
<dbReference type="OrthoDB" id="9802699at2"/>
<dbReference type="InterPro" id="IPR046945">
    <property type="entry name" value="RHMD-like"/>
</dbReference>
<dbReference type="InterPro" id="IPR018110">
    <property type="entry name" value="Mandel_Rmase/mucon_lact_enz_CS"/>
</dbReference>
<gene>
    <name evidence="5" type="ORF">BKD30_12665</name>
</gene>
<protein>
    <submittedName>
        <fullName evidence="5">Mandelate racemase</fullName>
    </submittedName>
</protein>
<dbReference type="PROSITE" id="PS00908">
    <property type="entry name" value="MR_MLE_1"/>
    <property type="match status" value="1"/>
</dbReference>
<keyword evidence="3" id="KW-0460">Magnesium</keyword>
<dbReference type="RefSeq" id="WP_076705124.1">
    <property type="nucleotide sequence ID" value="NZ_MRDE01000074.1"/>
</dbReference>
<dbReference type="GO" id="GO:0000287">
    <property type="term" value="F:magnesium ion binding"/>
    <property type="evidence" value="ECO:0007669"/>
    <property type="project" value="TreeGrafter"/>
</dbReference>
<dbReference type="GO" id="GO:0016052">
    <property type="term" value="P:carbohydrate catabolic process"/>
    <property type="evidence" value="ECO:0007669"/>
    <property type="project" value="TreeGrafter"/>
</dbReference>
<dbReference type="InterPro" id="IPR029017">
    <property type="entry name" value="Enolase-like_N"/>
</dbReference>
<dbReference type="Gene3D" id="3.30.390.10">
    <property type="entry name" value="Enolase-like, N-terminal domain"/>
    <property type="match status" value="1"/>
</dbReference>
<dbReference type="SFLD" id="SFLDS00001">
    <property type="entry name" value="Enolase"/>
    <property type="match status" value="1"/>
</dbReference>
<evidence type="ECO:0000256" key="3">
    <source>
        <dbReference type="ARBA" id="ARBA00022842"/>
    </source>
</evidence>
<dbReference type="Pfam" id="PF13378">
    <property type="entry name" value="MR_MLE_C"/>
    <property type="match status" value="1"/>
</dbReference>
<dbReference type="Pfam" id="PF02746">
    <property type="entry name" value="MR_MLE_N"/>
    <property type="match status" value="1"/>
</dbReference>
<dbReference type="STRING" id="554083.BKD30_12665"/>
<dbReference type="SUPFAM" id="SSF54826">
    <property type="entry name" value="Enolase N-terminal domain-like"/>
    <property type="match status" value="1"/>
</dbReference>
<dbReference type="PANTHER" id="PTHR13794">
    <property type="entry name" value="ENOLASE SUPERFAMILY, MANDELATE RACEMASE"/>
    <property type="match status" value="1"/>
</dbReference>
<dbReference type="AlphaFoldDB" id="A0A1R1L7G7"/>
<sequence>MSAGPASAGPVIETLSVSTYTVPTDAPEADGTFAWDSTGVVVVQVNAGGTTGIGWTYAPAACAGLITEQLEPVMRGRPALDVPGCAVAMTKAVRNSPRIGLLGYAISAVDCALWDLKARLLGTSLVSLLGRVRDDVEIYGSGGFVSYSVDQLRAQLSGWVHEQRIPRVKIKIGHGGGTDLPADVAWIRSARDIIGPDVELYVDGNGAYQPKQAVRLMRAVDDVGVHWFEEPVSSDHLAAMREVRGAITADVAAGEYGTDLFTFARMCAADALDCLQIDVSRCGGITAWLRVAAVAAAHGLQVSGHCAPHLAAPVAAATENFRHLEWFHDHVRIENLFFDGTLDPTGGFLTPDFTAPGNGLTLRTADADRYRTG</sequence>
<dbReference type="Gene3D" id="3.20.20.120">
    <property type="entry name" value="Enolase-like C-terminal domain"/>
    <property type="match status" value="1"/>
</dbReference>
<keyword evidence="6" id="KW-1185">Reference proteome</keyword>
<evidence type="ECO:0000313" key="6">
    <source>
        <dbReference type="Proteomes" id="UP000187085"/>
    </source>
</evidence>
<dbReference type="InterPro" id="IPR013342">
    <property type="entry name" value="Mandelate_racemase_C"/>
</dbReference>
<comment type="cofactor">
    <cofactor evidence="1">
        <name>Mg(2+)</name>
        <dbReference type="ChEBI" id="CHEBI:18420"/>
    </cofactor>
</comment>
<dbReference type="InterPro" id="IPR036849">
    <property type="entry name" value="Enolase-like_C_sf"/>
</dbReference>